<accession>A0ABS9MDB5</accession>
<dbReference type="RefSeq" id="WP_238075050.1">
    <property type="nucleotide sequence ID" value="NZ_JAKNJB010000044.1"/>
</dbReference>
<comment type="caution">
    <text evidence="1">The sequence shown here is derived from an EMBL/GenBank/DDBJ whole genome shotgun (WGS) entry which is preliminary data.</text>
</comment>
<keyword evidence="2" id="KW-1185">Reference proteome</keyword>
<dbReference type="Proteomes" id="UP001200313">
    <property type="component" value="Unassembled WGS sequence"/>
</dbReference>
<reference evidence="1 2" key="1">
    <citation type="submission" date="2022-01" db="EMBL/GenBank/DDBJ databases">
        <title>Collection of gut derived symbiotic bacterial strains cultured from healthy donors.</title>
        <authorList>
            <person name="Lin H."/>
            <person name="Kohout C."/>
            <person name="Waligurski E."/>
            <person name="Pamer E.G."/>
        </authorList>
    </citation>
    <scope>NUCLEOTIDE SEQUENCE [LARGE SCALE GENOMIC DNA]</scope>
    <source>
        <strain evidence="1 2">DFI.3.7</strain>
    </source>
</reference>
<evidence type="ECO:0000313" key="2">
    <source>
        <dbReference type="Proteomes" id="UP001200313"/>
    </source>
</evidence>
<evidence type="ECO:0000313" key="1">
    <source>
        <dbReference type="EMBL" id="MCG4528791.1"/>
    </source>
</evidence>
<dbReference type="EMBL" id="JAKNJB010000044">
    <property type="protein sequence ID" value="MCG4528791.1"/>
    <property type="molecule type" value="Genomic_DNA"/>
</dbReference>
<protein>
    <submittedName>
        <fullName evidence="1">Uncharacterized protein</fullName>
    </submittedName>
</protein>
<proteinExistence type="predicted"/>
<organism evidence="1 2">
    <name type="scientific">Intestinimonas massiliensis</name>
    <name type="common">ex Afouda et al. 2020</name>
    <dbReference type="NCBI Taxonomy" id="1673721"/>
    <lineage>
        <taxon>Bacteria</taxon>
        <taxon>Bacillati</taxon>
        <taxon>Bacillota</taxon>
        <taxon>Clostridia</taxon>
        <taxon>Eubacteriales</taxon>
        <taxon>Intestinimonas</taxon>
    </lineage>
</organism>
<name>A0ABS9MDB5_9FIRM</name>
<sequence>MRHVTVERDDWTPWYERTKAELARLAQAEIHVGILGSAGGELLKIAAVHEFGATIHPRNAKNLAIPLSPRARARSPRDFDDLWTYDNGEDRFLVRDKGETGLEFLYLLLPSVTIPERSFIRAGYDGNKDLLATACENAVRRVVLGELTAEQACHNIGTAAVAMIKKYMRTVQPAKGSITLASAPGKTTPLVQTGRLRDSITYEVTGL</sequence>
<gene>
    <name evidence="1" type="ORF">L0P79_17245</name>
</gene>